<dbReference type="InterPro" id="IPR019587">
    <property type="entry name" value="Polyketide_cyclase/dehydratase"/>
</dbReference>
<dbReference type="EMBL" id="JBHTAJ010000103">
    <property type="protein sequence ID" value="MFC7184469.1"/>
    <property type="molecule type" value="Genomic_DNA"/>
</dbReference>
<keyword evidence="2" id="KW-1185">Reference proteome</keyword>
<comment type="caution">
    <text evidence="1">The sequence shown here is derived from an EMBL/GenBank/DDBJ whole genome shotgun (WGS) entry which is preliminary data.</text>
</comment>
<sequence length="147" mass="16270">MGGTRVRYQVTVDVAATPERVWAVLADIEGWPRRTVSKAGLRLLSDGPVAVGSEAEVRQLKPATEVWQVTGMEPGRSFEWRSRNPAFTTIGTHRIEPLGADRSRVVLGVQQMGFMAPLLALAYGRPTRRYVDMEAAGLKRYCEAQGR</sequence>
<name>A0ABW2G835_9ACTN</name>
<gene>
    <name evidence="1" type="ORF">ACFQMG_33460</name>
</gene>
<protein>
    <submittedName>
        <fullName evidence="1">SRPBCC family protein</fullName>
    </submittedName>
</protein>
<organism evidence="1 2">
    <name type="scientific">Kitasatospora paranensis</name>
    <dbReference type="NCBI Taxonomy" id="258053"/>
    <lineage>
        <taxon>Bacteria</taxon>
        <taxon>Bacillati</taxon>
        <taxon>Actinomycetota</taxon>
        <taxon>Actinomycetes</taxon>
        <taxon>Kitasatosporales</taxon>
        <taxon>Streptomycetaceae</taxon>
        <taxon>Kitasatospora</taxon>
    </lineage>
</organism>
<dbReference type="Gene3D" id="3.30.530.20">
    <property type="match status" value="1"/>
</dbReference>
<accession>A0ABW2G835</accession>
<dbReference type="Proteomes" id="UP001596435">
    <property type="component" value="Unassembled WGS sequence"/>
</dbReference>
<dbReference type="Pfam" id="PF10604">
    <property type="entry name" value="Polyketide_cyc2"/>
    <property type="match status" value="1"/>
</dbReference>
<dbReference type="SUPFAM" id="SSF55961">
    <property type="entry name" value="Bet v1-like"/>
    <property type="match status" value="1"/>
</dbReference>
<evidence type="ECO:0000313" key="2">
    <source>
        <dbReference type="Proteomes" id="UP001596435"/>
    </source>
</evidence>
<evidence type="ECO:0000313" key="1">
    <source>
        <dbReference type="EMBL" id="MFC7184469.1"/>
    </source>
</evidence>
<dbReference type="InterPro" id="IPR023393">
    <property type="entry name" value="START-like_dom_sf"/>
</dbReference>
<reference evidence="2" key="1">
    <citation type="journal article" date="2019" name="Int. J. Syst. Evol. Microbiol.">
        <title>The Global Catalogue of Microorganisms (GCM) 10K type strain sequencing project: providing services to taxonomists for standard genome sequencing and annotation.</title>
        <authorList>
            <consortium name="The Broad Institute Genomics Platform"/>
            <consortium name="The Broad Institute Genome Sequencing Center for Infectious Disease"/>
            <person name="Wu L."/>
            <person name="Ma J."/>
        </authorList>
    </citation>
    <scope>NUCLEOTIDE SEQUENCE [LARGE SCALE GENOMIC DNA]</scope>
    <source>
        <strain evidence="2">CGMCC 1.12859</strain>
    </source>
</reference>
<proteinExistence type="predicted"/>
<dbReference type="RefSeq" id="WP_345708484.1">
    <property type="nucleotide sequence ID" value="NZ_BAABKV010000001.1"/>
</dbReference>